<name>A0A5N4A0T4_PHOPY</name>
<feature type="transmembrane region" description="Helical" evidence="5">
    <location>
        <begin position="428"/>
        <end position="445"/>
    </location>
</feature>
<evidence type="ECO:0000313" key="7">
    <source>
        <dbReference type="EMBL" id="KAB0790911.1"/>
    </source>
</evidence>
<dbReference type="InterPro" id="IPR020846">
    <property type="entry name" value="MFS_dom"/>
</dbReference>
<dbReference type="OrthoDB" id="6133115at2759"/>
<evidence type="ECO:0000256" key="2">
    <source>
        <dbReference type="ARBA" id="ARBA00022692"/>
    </source>
</evidence>
<sequence length="493" mass="55354">MFSDIISNARVYILQMYAATVVSLVYMNVAISVAYSAVLIPALKNSADPIEITDQEEMWIVNCVSLVIPCVCVLPGYATDLFGRLWVLKMTVIAHVAGWVTIALANSGTTLIIGRVIVGLGLAFQLGPCFVYISEISSPTMRGALLIFPTLTFSLGTLLVYLEGYFASWRAVAWFSCGYGVIFISLLYTIPSSPFWLVAKQRTEDAKKALEWLNKYQPIENVQQIVQTELGKIQEEQEENRIRCKTSSKVQEFFLPTTYKPFIILTLLLIIQQFAGSYVVVMNAIIFFQEIGTKTDPYLASTYMAATRFLTTFIYVILTKKFGKRPVLMVSFLGMAISMAVSGLYTYWIRTGTTEYTWVPLVMLFLYYVFTAGVLGIPFSLAGELFPVPVRGIACNVAFGLLYFFSFIAVSSYPLLLDGLGGMDGLQYFFAMVALVGVAFTFLFVPETANKRLAEIEKYFWSHTFAIFESREDKLNEDKISKKNPKKIFIEFP</sequence>
<feature type="transmembrane region" description="Helical" evidence="5">
    <location>
        <begin position="111"/>
        <end position="133"/>
    </location>
</feature>
<feature type="transmembrane region" description="Helical" evidence="5">
    <location>
        <begin position="172"/>
        <end position="198"/>
    </location>
</feature>
<keyword evidence="4 5" id="KW-0472">Membrane</keyword>
<feature type="transmembrane region" description="Helical" evidence="5">
    <location>
        <begin position="262"/>
        <end position="286"/>
    </location>
</feature>
<feature type="transmembrane region" description="Helical" evidence="5">
    <location>
        <begin position="298"/>
        <end position="318"/>
    </location>
</feature>
<feature type="transmembrane region" description="Helical" evidence="5">
    <location>
        <begin position="12"/>
        <end position="38"/>
    </location>
</feature>
<feature type="transmembrane region" description="Helical" evidence="5">
    <location>
        <begin position="330"/>
        <end position="349"/>
    </location>
</feature>
<gene>
    <name evidence="7" type="ORF">PPYR_02711</name>
</gene>
<evidence type="ECO:0000259" key="6">
    <source>
        <dbReference type="PROSITE" id="PS50850"/>
    </source>
</evidence>
<evidence type="ECO:0000256" key="3">
    <source>
        <dbReference type="ARBA" id="ARBA00022989"/>
    </source>
</evidence>
<evidence type="ECO:0000313" key="8">
    <source>
        <dbReference type="Proteomes" id="UP000327044"/>
    </source>
</evidence>
<comment type="subcellular location">
    <subcellularLocation>
        <location evidence="1">Membrane</location>
        <topology evidence="1">Multi-pass membrane protein</topology>
    </subcellularLocation>
</comment>
<dbReference type="SUPFAM" id="SSF103473">
    <property type="entry name" value="MFS general substrate transporter"/>
    <property type="match status" value="1"/>
</dbReference>
<comment type="caution">
    <text evidence="7">The sequence shown here is derived from an EMBL/GenBank/DDBJ whole genome shotgun (WGS) entry which is preliminary data.</text>
</comment>
<dbReference type="FunFam" id="1.20.1250.20:FF:000249">
    <property type="entry name" value="facilitated trehalose transporter Tret1"/>
    <property type="match status" value="1"/>
</dbReference>
<feature type="transmembrane region" description="Helical" evidence="5">
    <location>
        <begin position="58"/>
        <end position="78"/>
    </location>
</feature>
<dbReference type="InterPro" id="IPR050549">
    <property type="entry name" value="MFS_Trehalose_Transporter"/>
</dbReference>
<organism evidence="7 8">
    <name type="scientific">Photinus pyralis</name>
    <name type="common">Common eastern firefly</name>
    <name type="synonym">Lampyris pyralis</name>
    <dbReference type="NCBI Taxonomy" id="7054"/>
    <lineage>
        <taxon>Eukaryota</taxon>
        <taxon>Metazoa</taxon>
        <taxon>Ecdysozoa</taxon>
        <taxon>Arthropoda</taxon>
        <taxon>Hexapoda</taxon>
        <taxon>Insecta</taxon>
        <taxon>Pterygota</taxon>
        <taxon>Neoptera</taxon>
        <taxon>Endopterygota</taxon>
        <taxon>Coleoptera</taxon>
        <taxon>Polyphaga</taxon>
        <taxon>Elateriformia</taxon>
        <taxon>Elateroidea</taxon>
        <taxon>Lampyridae</taxon>
        <taxon>Lampyrinae</taxon>
        <taxon>Photinus</taxon>
    </lineage>
</organism>
<keyword evidence="3 5" id="KW-1133">Transmembrane helix</keyword>
<dbReference type="AlphaFoldDB" id="A0A5N4A0T4"/>
<accession>A0A5N4A0T4</accession>
<proteinExistence type="predicted"/>
<dbReference type="InParanoid" id="A0A5N4A0T4"/>
<feature type="transmembrane region" description="Helical" evidence="5">
    <location>
        <begin position="393"/>
        <end position="416"/>
    </location>
</feature>
<evidence type="ECO:0000256" key="4">
    <source>
        <dbReference type="ARBA" id="ARBA00023136"/>
    </source>
</evidence>
<evidence type="ECO:0000256" key="1">
    <source>
        <dbReference type="ARBA" id="ARBA00004141"/>
    </source>
</evidence>
<protein>
    <recommendedName>
        <fullName evidence="6">Major facilitator superfamily (MFS) profile domain-containing protein</fullName>
    </recommendedName>
</protein>
<feature type="transmembrane region" description="Helical" evidence="5">
    <location>
        <begin position="85"/>
        <end position="105"/>
    </location>
</feature>
<dbReference type="Proteomes" id="UP000327044">
    <property type="component" value="Unassembled WGS sequence"/>
</dbReference>
<feature type="transmembrane region" description="Helical" evidence="5">
    <location>
        <begin position="145"/>
        <end position="166"/>
    </location>
</feature>
<feature type="transmembrane region" description="Helical" evidence="5">
    <location>
        <begin position="361"/>
        <end position="381"/>
    </location>
</feature>
<evidence type="ECO:0000256" key="5">
    <source>
        <dbReference type="SAM" id="Phobius"/>
    </source>
</evidence>
<keyword evidence="8" id="KW-1185">Reference proteome</keyword>
<reference evidence="7 8" key="1">
    <citation type="journal article" date="2018" name="Elife">
        <title>Firefly genomes illuminate parallel origins of bioluminescence in beetles.</title>
        <authorList>
            <person name="Fallon T.R."/>
            <person name="Lower S.E."/>
            <person name="Chang C.H."/>
            <person name="Bessho-Uehara M."/>
            <person name="Martin G.J."/>
            <person name="Bewick A.J."/>
            <person name="Behringer M."/>
            <person name="Debat H.J."/>
            <person name="Wong I."/>
            <person name="Day J.C."/>
            <person name="Suvorov A."/>
            <person name="Silva C.J."/>
            <person name="Stanger-Hall K.F."/>
            <person name="Hall D.W."/>
            <person name="Schmitz R.J."/>
            <person name="Nelson D.R."/>
            <person name="Lewis S.M."/>
            <person name="Shigenobu S."/>
            <person name="Bybee S.M."/>
            <person name="Larracuente A.M."/>
            <person name="Oba Y."/>
            <person name="Weng J.K."/>
        </authorList>
    </citation>
    <scope>NUCLEOTIDE SEQUENCE [LARGE SCALE GENOMIC DNA]</scope>
    <source>
        <strain evidence="7">1611_PpyrPB1</strain>
        <tissue evidence="7">Whole body</tissue>
    </source>
</reference>
<dbReference type="InterPro" id="IPR005828">
    <property type="entry name" value="MFS_sugar_transport-like"/>
</dbReference>
<feature type="domain" description="Major facilitator superfamily (MFS) profile" evidence="6">
    <location>
        <begin position="16"/>
        <end position="449"/>
    </location>
</feature>
<dbReference type="Pfam" id="PF00083">
    <property type="entry name" value="Sugar_tr"/>
    <property type="match status" value="1"/>
</dbReference>
<keyword evidence="2 5" id="KW-0812">Transmembrane</keyword>
<dbReference type="Gene3D" id="1.20.1250.20">
    <property type="entry name" value="MFS general substrate transporter like domains"/>
    <property type="match status" value="1"/>
</dbReference>
<dbReference type="InterPro" id="IPR036259">
    <property type="entry name" value="MFS_trans_sf"/>
</dbReference>
<dbReference type="PROSITE" id="PS50850">
    <property type="entry name" value="MFS"/>
    <property type="match status" value="1"/>
</dbReference>
<dbReference type="GO" id="GO:0022857">
    <property type="term" value="F:transmembrane transporter activity"/>
    <property type="evidence" value="ECO:0007669"/>
    <property type="project" value="InterPro"/>
</dbReference>
<dbReference type="PANTHER" id="PTHR48021:SF24">
    <property type="entry name" value="MAJOR FACILITATOR SUPERFAMILY (MFS) PROFILE DOMAIN-CONTAINING PROTEIN"/>
    <property type="match status" value="1"/>
</dbReference>
<dbReference type="GO" id="GO:0016020">
    <property type="term" value="C:membrane"/>
    <property type="evidence" value="ECO:0007669"/>
    <property type="project" value="UniProtKB-SubCell"/>
</dbReference>
<dbReference type="EMBL" id="VVIM01000011">
    <property type="protein sequence ID" value="KAB0790911.1"/>
    <property type="molecule type" value="Genomic_DNA"/>
</dbReference>
<dbReference type="PANTHER" id="PTHR48021">
    <property type="match status" value="1"/>
</dbReference>